<feature type="transmembrane region" description="Helical" evidence="1">
    <location>
        <begin position="12"/>
        <end position="29"/>
    </location>
</feature>
<evidence type="ECO:0000313" key="2">
    <source>
        <dbReference type="EMBL" id="KAH7133008.1"/>
    </source>
</evidence>
<dbReference type="OrthoDB" id="5112648at2759"/>
<name>A0A9P9IRX7_9HYPO</name>
<reference evidence="2" key="1">
    <citation type="journal article" date="2021" name="Nat. Commun.">
        <title>Genetic determinants of endophytism in the Arabidopsis root mycobiome.</title>
        <authorList>
            <person name="Mesny F."/>
            <person name="Miyauchi S."/>
            <person name="Thiergart T."/>
            <person name="Pickel B."/>
            <person name="Atanasova L."/>
            <person name="Karlsson M."/>
            <person name="Huettel B."/>
            <person name="Barry K.W."/>
            <person name="Haridas S."/>
            <person name="Chen C."/>
            <person name="Bauer D."/>
            <person name="Andreopoulos W."/>
            <person name="Pangilinan J."/>
            <person name="LaButti K."/>
            <person name="Riley R."/>
            <person name="Lipzen A."/>
            <person name="Clum A."/>
            <person name="Drula E."/>
            <person name="Henrissat B."/>
            <person name="Kohler A."/>
            <person name="Grigoriev I.V."/>
            <person name="Martin F.M."/>
            <person name="Hacquard S."/>
        </authorList>
    </citation>
    <scope>NUCLEOTIDE SEQUENCE</scope>
    <source>
        <strain evidence="2">MPI-CAGE-AT-0147</strain>
    </source>
</reference>
<dbReference type="AlphaFoldDB" id="A0A9P9IRX7"/>
<dbReference type="Proteomes" id="UP000738349">
    <property type="component" value="Unassembled WGS sequence"/>
</dbReference>
<accession>A0A9P9IRX7</accession>
<keyword evidence="1" id="KW-0472">Membrane</keyword>
<organism evidence="2 3">
    <name type="scientific">Dactylonectria macrodidyma</name>
    <dbReference type="NCBI Taxonomy" id="307937"/>
    <lineage>
        <taxon>Eukaryota</taxon>
        <taxon>Fungi</taxon>
        <taxon>Dikarya</taxon>
        <taxon>Ascomycota</taxon>
        <taxon>Pezizomycotina</taxon>
        <taxon>Sordariomycetes</taxon>
        <taxon>Hypocreomycetidae</taxon>
        <taxon>Hypocreales</taxon>
        <taxon>Nectriaceae</taxon>
        <taxon>Dactylonectria</taxon>
    </lineage>
</organism>
<proteinExistence type="predicted"/>
<evidence type="ECO:0000313" key="3">
    <source>
        <dbReference type="Proteomes" id="UP000738349"/>
    </source>
</evidence>
<dbReference type="EMBL" id="JAGMUV010000016">
    <property type="protein sequence ID" value="KAH7133008.1"/>
    <property type="molecule type" value="Genomic_DNA"/>
</dbReference>
<keyword evidence="1" id="KW-0812">Transmembrane</keyword>
<gene>
    <name evidence="2" type="ORF">EDB81DRAFT_859549</name>
</gene>
<protein>
    <submittedName>
        <fullName evidence="2">Uncharacterized protein</fullName>
    </submittedName>
</protein>
<evidence type="ECO:0000256" key="1">
    <source>
        <dbReference type="SAM" id="Phobius"/>
    </source>
</evidence>
<keyword evidence="3" id="KW-1185">Reference proteome</keyword>
<sequence length="164" mass="18167">MTTLLLHSRQEWVITWLVVLITVPFLLGTQTDAPYFCSLLNVTTSASSQNSSLHNASSGAMCLNTDGSYVLFDKPQPLYQQPFWNLSQTNVGMDPPGEIVYIMARAVEWLLASSLLTSSATHADMARVVPVLHDMFDSSRARPIGRAVYARGFGACKLERVIWD</sequence>
<comment type="caution">
    <text evidence="2">The sequence shown here is derived from an EMBL/GenBank/DDBJ whole genome shotgun (WGS) entry which is preliminary data.</text>
</comment>
<keyword evidence="1" id="KW-1133">Transmembrane helix</keyword>